<dbReference type="InterPro" id="IPR020472">
    <property type="entry name" value="WD40_PAC1"/>
</dbReference>
<feature type="repeat" description="WD" evidence="4">
    <location>
        <begin position="469"/>
        <end position="501"/>
    </location>
</feature>
<feature type="repeat" description="ANK" evidence="3">
    <location>
        <begin position="914"/>
        <end position="946"/>
    </location>
</feature>
<feature type="repeat" description="WD" evidence="4">
    <location>
        <begin position="511"/>
        <end position="552"/>
    </location>
</feature>
<dbReference type="EMBL" id="BN001301">
    <property type="protein sequence ID" value="CBF71837.1"/>
    <property type="molecule type" value="Genomic_DNA"/>
</dbReference>
<dbReference type="PROSITE" id="PS50297">
    <property type="entry name" value="ANK_REP_REGION"/>
    <property type="match status" value="5"/>
</dbReference>
<dbReference type="RefSeq" id="XP_664564.1">
    <property type="nucleotide sequence ID" value="XM_659472.1"/>
</dbReference>
<dbReference type="PANTHER" id="PTHR44019">
    <property type="entry name" value="WD REPEAT-CONTAINING PROTEIN 55"/>
    <property type="match status" value="1"/>
</dbReference>
<keyword evidence="2" id="KW-0677">Repeat</keyword>
<feature type="repeat" description="WD" evidence="4">
    <location>
        <begin position="301"/>
        <end position="342"/>
    </location>
</feature>
<dbReference type="eggNOG" id="KOG0271">
    <property type="taxonomic scope" value="Eukaryota"/>
</dbReference>
<feature type="repeat" description="WD" evidence="4">
    <location>
        <begin position="427"/>
        <end position="468"/>
    </location>
</feature>
<dbReference type="Pfam" id="PF01544">
    <property type="entry name" value="CorA"/>
    <property type="match status" value="1"/>
</dbReference>
<gene>
    <name evidence="6" type="ORF">ANIA_06960</name>
</gene>
<evidence type="ECO:0000256" key="2">
    <source>
        <dbReference type="ARBA" id="ARBA00022737"/>
    </source>
</evidence>
<protein>
    <submittedName>
        <fullName evidence="6">Uncharacterized protein</fullName>
    </submittedName>
</protein>
<dbReference type="PROSITE" id="PS00678">
    <property type="entry name" value="WD_REPEATS_1"/>
    <property type="match status" value="4"/>
</dbReference>
<proteinExistence type="predicted"/>
<dbReference type="InParanoid" id="Q5AXM0"/>
<dbReference type="SUPFAM" id="SSF50978">
    <property type="entry name" value="WD40 repeat-like"/>
    <property type="match status" value="2"/>
</dbReference>
<feature type="repeat" description="ANK" evidence="3">
    <location>
        <begin position="1065"/>
        <end position="1097"/>
    </location>
</feature>
<feature type="transmembrane region" description="Helical" evidence="5">
    <location>
        <begin position="1765"/>
        <end position="1786"/>
    </location>
</feature>
<dbReference type="Gene3D" id="1.25.40.20">
    <property type="entry name" value="Ankyrin repeat-containing domain"/>
    <property type="match status" value="2"/>
</dbReference>
<dbReference type="InterPro" id="IPR002523">
    <property type="entry name" value="MgTranspt_CorA/ZnTranspt_ZntB"/>
</dbReference>
<feature type="repeat" description="ANK" evidence="3">
    <location>
        <begin position="881"/>
        <end position="913"/>
    </location>
</feature>
<feature type="repeat" description="WD" evidence="4">
    <location>
        <begin position="595"/>
        <end position="636"/>
    </location>
</feature>
<dbReference type="InterPro" id="IPR002110">
    <property type="entry name" value="Ankyrin_rpt"/>
</dbReference>
<organism evidence="6 7">
    <name type="scientific">Emericella nidulans (strain FGSC A4 / ATCC 38163 / CBS 112.46 / NRRL 194 / M139)</name>
    <name type="common">Aspergillus nidulans</name>
    <dbReference type="NCBI Taxonomy" id="227321"/>
    <lineage>
        <taxon>Eukaryota</taxon>
        <taxon>Fungi</taxon>
        <taxon>Dikarya</taxon>
        <taxon>Ascomycota</taxon>
        <taxon>Pezizomycotina</taxon>
        <taxon>Eurotiomycetes</taxon>
        <taxon>Eurotiomycetidae</taxon>
        <taxon>Eurotiales</taxon>
        <taxon>Aspergillaceae</taxon>
        <taxon>Aspergillus</taxon>
        <taxon>Aspergillus subgen. Nidulantes</taxon>
    </lineage>
</organism>
<evidence type="ECO:0000256" key="3">
    <source>
        <dbReference type="PROSITE-ProRule" id="PRU00023"/>
    </source>
</evidence>
<evidence type="ECO:0000256" key="5">
    <source>
        <dbReference type="SAM" id="Phobius"/>
    </source>
</evidence>
<dbReference type="GeneID" id="2870438"/>
<dbReference type="Proteomes" id="UP000000560">
    <property type="component" value="Chromosome I"/>
</dbReference>
<dbReference type="KEGG" id="ani:ANIA_06960"/>
<dbReference type="PANTHER" id="PTHR44019:SF8">
    <property type="entry name" value="POC1 CENTRIOLAR PROTEIN HOMOLOG"/>
    <property type="match status" value="1"/>
</dbReference>
<sequence>MTSDSYDQLLRQLREKEEMWEFCRGVLSSVTLAYRRPLHLAELRVLSGLSEDILRRDILPLCGSLLTIQDDLIDIDVSAKDYLNNQARSDIFPSDLTDVHHTMFLRSLQEMSLTLQRNMYNLHHPGVSVDGDMFLLPEPDPLAAVRYSCAYWINHFCDIYESDACPKYRIDPDDGKLVGSFLRRTILYWLGALGLIQETASALSSMQRLERFIRKRSSDIDLLDVVEDSYRFALWNISGIKCAPLQVYASALLFSPAQFKGHDRAVGSVSFSHDSRLLASASGDGTVKIWDTATSFLQNTLEGHNEWVKSVVFSHDSRLLASASDDGTVKIWDTATGTLQRMLKGHNDSVRSVVFSHDSRLIASGSNDRTVRIWETTTGLLRHTFEDHEDSVMAVSFAHDSRRLASASDGGNVKIWDTRTGSLQNVLEGHDDCVNSVSFSPDSRLLASASDDRTVKIWHAATGSLQRTLEGHNDWVRSVVFSHDSRLIASASDDMTVKIWDTATVPLQNNLESHDNWVRSVVFSHDSRLLASASDDMTVKIWDTATGSLENTLEGHDDRVNSVSFSPDSRLLASASDDGTVKIWYAATGTVQHTFDGSGRVAISLAFSHTSNLLASAMDDGTVKIWDMEIYSLRHTFDLDHEIQRIQFDKSMSSLITNVGRIQLDARSKATEGFASSQVLDRSQAQGHHPRRQGYGLSDDFSWITWNGDNVLWLPPGYRPCISTVSVPPKESGTSVIGLGTKSGRVVSIRLSGLGPSPDAPLIVAKKCIEYLRCEKKFEESPLLIDPTEDRETIDLKVNTYVSRKPSISPPQKFPSILDVALYLKLERLVLHLLERSDLRNQDNIWETMAHEAAVNGYELLLDKLVKQPNWDLVVNKRSKGKPTPLYEAAKNGHRRIVSTLLEKGAKVNEKDKSERVPLHEAAANGHDDVVHFLLENGAKVDEGDKAGRVPLHEAAAHGRNAVIEILLGKSSFKVAQRDKEGRNDAGAKNMGSPVIVSQGQDFASSTLPKELDDPRYPRLRGGADIMVKDRDQRTPLHHAAKEGHLLSVSLLLSRGALVDIPDINGQTPLYLAAINGRLEAAQKLLSEGANFRTTDQAGRAISVKLKEELDRSGDDVKERLIQVQRLFEGLSRSPELYTNPIHGSENIDNQFSCAIIDFASGIPQRHGKSREPSIDKIISGQKNIFKQGMEENSVQFRWLHLPVNNLLMLQYSKQYKSPTRDLVLRDELWMERLHKGAEKSPHARFMRPVCQEIGSWSVQSKQTDMHGPESMATIGERKGGFVVLVSISSAKWCRKTLILQQMPYVHWEYEDTFQKMHDYAQKVAHASRSSAPAPNGKHQHLMRVYMTQPDANDSEQSEIKVERRLVDQLHIRRSLDQYYYHALESTKDRDRDQLVSRMFQDNMLDGEPVLIVVDQLWLWVLEKNIVVTSFPERWSKGKGKEVPSALDTTDVLENIIQDRSQIKEPHQLAESIICKCLTSCLDPIINTRPELQFQEFYEGAIGQTNDETQRFRQFCDQVAEDESIMKGPRKYDPLDILTDVKLLEKIKDIRDELHTLMVLFRDQEKVIRDFEKILRLDNSRPKRILEQYMADVKKMDEHAKDTYNALNHLLDLKQKHANVQEARSSRRQADDTAKQGDTLLVFTLVTIIFLPLSFMAAFFAIDIVEFPKQPDGLHLNFVSSIMSIMAFNVNKVAAVWGRFAKWITENTVHAISSMKVADNMVDDDKKFEAIGSCAELSLGIPSSAGAPLSTKTANKKPPNLSLLIVGYFFVILPIQEFRFAFDLFLGRWQSKSLATKHLPERLRRNVKYMVYSIITIFRLCALPLWLAVSSVDVTFFIIPYGMAYLLFKDMSVRELRKFLRRLWESQSNMDSGYESDG</sequence>
<feature type="repeat" description="WD" evidence="4">
    <location>
        <begin position="553"/>
        <end position="594"/>
    </location>
</feature>
<dbReference type="InterPro" id="IPR036322">
    <property type="entry name" value="WD40_repeat_dom_sf"/>
</dbReference>
<dbReference type="SMART" id="SM00320">
    <property type="entry name" value="WD40"/>
    <property type="match status" value="9"/>
</dbReference>
<reference evidence="7" key="2">
    <citation type="journal article" date="2009" name="Fungal Genet. Biol.">
        <title>The 2008 update of the Aspergillus nidulans genome annotation: a community effort.</title>
        <authorList>
            <person name="Wortman J.R."/>
            <person name="Gilsenan J.M."/>
            <person name="Joardar V."/>
            <person name="Deegan J."/>
            <person name="Clutterbuck J."/>
            <person name="Andersen M.R."/>
            <person name="Archer D."/>
            <person name="Bencina M."/>
            <person name="Braus G."/>
            <person name="Coutinho P."/>
            <person name="von Dohren H."/>
            <person name="Doonan J."/>
            <person name="Driessen A.J."/>
            <person name="Durek P."/>
            <person name="Espeso E."/>
            <person name="Fekete E."/>
            <person name="Flipphi M."/>
            <person name="Estrada C.G."/>
            <person name="Geysens S."/>
            <person name="Goldman G."/>
            <person name="de Groot P.W."/>
            <person name="Hansen K."/>
            <person name="Harris S.D."/>
            <person name="Heinekamp T."/>
            <person name="Helmstaedt K."/>
            <person name="Henrissat B."/>
            <person name="Hofmann G."/>
            <person name="Homan T."/>
            <person name="Horio T."/>
            <person name="Horiuchi H."/>
            <person name="James S."/>
            <person name="Jones M."/>
            <person name="Karaffa L."/>
            <person name="Karanyi Z."/>
            <person name="Kato M."/>
            <person name="Keller N."/>
            <person name="Kelly D.E."/>
            <person name="Kiel J.A."/>
            <person name="Kim J.M."/>
            <person name="van der Klei I.J."/>
            <person name="Klis F.M."/>
            <person name="Kovalchuk A."/>
            <person name="Krasevec N."/>
            <person name="Kubicek C.P."/>
            <person name="Liu B."/>
            <person name="Maccabe A."/>
            <person name="Meyer V."/>
            <person name="Mirabito P."/>
            <person name="Miskei M."/>
            <person name="Mos M."/>
            <person name="Mullins J."/>
            <person name="Nelson D.R."/>
            <person name="Nielsen J."/>
            <person name="Oakley B.R."/>
            <person name="Osmani S.A."/>
            <person name="Pakula T."/>
            <person name="Paszewski A."/>
            <person name="Paulsen I."/>
            <person name="Pilsyk S."/>
            <person name="Pocsi I."/>
            <person name="Punt P.J."/>
            <person name="Ram A.F."/>
            <person name="Ren Q."/>
            <person name="Robellet X."/>
            <person name="Robson G."/>
            <person name="Seiboth B."/>
            <person name="van Solingen P."/>
            <person name="Specht T."/>
            <person name="Sun J."/>
            <person name="Taheri-Talesh N."/>
            <person name="Takeshita N."/>
            <person name="Ussery D."/>
            <person name="vanKuyk P.A."/>
            <person name="Visser H."/>
            <person name="van de Vondervoort P.J."/>
            <person name="de Vries R.P."/>
            <person name="Walton J."/>
            <person name="Xiang X."/>
            <person name="Xiong Y."/>
            <person name="Zeng A.P."/>
            <person name="Brandt B.W."/>
            <person name="Cornell M.J."/>
            <person name="van den Hondel C.A."/>
            <person name="Visser J."/>
            <person name="Oliver S.G."/>
            <person name="Turner G."/>
        </authorList>
    </citation>
    <scope>GENOME REANNOTATION</scope>
    <source>
        <strain evidence="7">FGSC A4 / ATCC 38163 / CBS 112.46 / NRRL 194 / M139</strain>
    </source>
</reference>
<evidence type="ECO:0000313" key="6">
    <source>
        <dbReference type="EMBL" id="CBF71837.1"/>
    </source>
</evidence>
<feature type="repeat" description="WD" evidence="4">
    <location>
        <begin position="259"/>
        <end position="300"/>
    </location>
</feature>
<dbReference type="GO" id="GO:0046873">
    <property type="term" value="F:metal ion transmembrane transporter activity"/>
    <property type="evidence" value="ECO:0007669"/>
    <property type="project" value="InterPro"/>
</dbReference>
<dbReference type="SUPFAM" id="SSF48403">
    <property type="entry name" value="Ankyrin repeat"/>
    <property type="match status" value="1"/>
</dbReference>
<keyword evidence="5" id="KW-1133">Transmembrane helix</keyword>
<accession>Q5AXM0</accession>
<dbReference type="Pfam" id="PF00400">
    <property type="entry name" value="WD40"/>
    <property type="match status" value="9"/>
</dbReference>
<dbReference type="HOGENOM" id="CLU_001544_0_0_1"/>
<feature type="transmembrane region" description="Helical" evidence="5">
    <location>
        <begin position="1640"/>
        <end position="1662"/>
    </location>
</feature>
<evidence type="ECO:0000256" key="1">
    <source>
        <dbReference type="ARBA" id="ARBA00022574"/>
    </source>
</evidence>
<dbReference type="InterPro" id="IPR050505">
    <property type="entry name" value="WDR55/POC1"/>
</dbReference>
<dbReference type="Pfam" id="PF12796">
    <property type="entry name" value="Ank_2"/>
    <property type="match status" value="2"/>
</dbReference>
<feature type="transmembrane region" description="Helical" evidence="5">
    <location>
        <begin position="1834"/>
        <end position="1852"/>
    </location>
</feature>
<dbReference type="InterPro" id="IPR036770">
    <property type="entry name" value="Ankyrin_rpt-contain_sf"/>
</dbReference>
<dbReference type="GO" id="GO:0016020">
    <property type="term" value="C:membrane"/>
    <property type="evidence" value="ECO:0007669"/>
    <property type="project" value="InterPro"/>
</dbReference>
<accession>C8V3E7</accession>
<dbReference type="eggNOG" id="KOG4177">
    <property type="taxonomic scope" value="Eukaryota"/>
</dbReference>
<name>Q5AXM0_EMENI</name>
<evidence type="ECO:0000256" key="4">
    <source>
        <dbReference type="PROSITE-ProRule" id="PRU00221"/>
    </source>
</evidence>
<dbReference type="PROSITE" id="PS50082">
    <property type="entry name" value="WD_REPEATS_2"/>
    <property type="match status" value="9"/>
</dbReference>
<keyword evidence="1 4" id="KW-0853">WD repeat</keyword>
<reference evidence="7" key="1">
    <citation type="journal article" date="2005" name="Nature">
        <title>Sequencing of Aspergillus nidulans and comparative analysis with A. fumigatus and A. oryzae.</title>
        <authorList>
            <person name="Galagan J.E."/>
            <person name="Calvo S.E."/>
            <person name="Cuomo C."/>
            <person name="Ma L.J."/>
            <person name="Wortman J.R."/>
            <person name="Batzoglou S."/>
            <person name="Lee S.I."/>
            <person name="Basturkmen M."/>
            <person name="Spevak C.C."/>
            <person name="Clutterbuck J."/>
            <person name="Kapitonov V."/>
            <person name="Jurka J."/>
            <person name="Scazzocchio C."/>
            <person name="Farman M."/>
            <person name="Butler J."/>
            <person name="Purcell S."/>
            <person name="Harris S."/>
            <person name="Braus G.H."/>
            <person name="Draht O."/>
            <person name="Busch S."/>
            <person name="D'Enfert C."/>
            <person name="Bouchier C."/>
            <person name="Goldman G.H."/>
            <person name="Bell-Pedersen D."/>
            <person name="Griffiths-Jones S."/>
            <person name="Doonan J.H."/>
            <person name="Yu J."/>
            <person name="Vienken K."/>
            <person name="Pain A."/>
            <person name="Freitag M."/>
            <person name="Selker E.U."/>
            <person name="Archer D.B."/>
            <person name="Penalva M.A."/>
            <person name="Oakley B.R."/>
            <person name="Momany M."/>
            <person name="Tanaka T."/>
            <person name="Kumagai T."/>
            <person name="Asai K."/>
            <person name="Machida M."/>
            <person name="Nierman W.C."/>
            <person name="Denning D.W."/>
            <person name="Caddick M."/>
            <person name="Hynes M."/>
            <person name="Paoletti M."/>
            <person name="Fischer R."/>
            <person name="Miller B."/>
            <person name="Dyer P."/>
            <person name="Sachs M.S."/>
            <person name="Osmani S.A."/>
            <person name="Birren B.W."/>
        </authorList>
    </citation>
    <scope>NUCLEOTIDE SEQUENCE [LARGE SCALE GENOMIC DNA]</scope>
    <source>
        <strain evidence="7">FGSC A4 / ATCC 38163 / CBS 112.46 / NRRL 194 / M139</strain>
    </source>
</reference>
<feature type="repeat" description="WD" evidence="4">
    <location>
        <begin position="385"/>
        <end position="426"/>
    </location>
</feature>
<dbReference type="Gene3D" id="2.130.10.10">
    <property type="entry name" value="YVTN repeat-like/Quinoprotein amine dehydrogenase"/>
    <property type="match status" value="3"/>
</dbReference>
<dbReference type="SMART" id="SM00248">
    <property type="entry name" value="ANK"/>
    <property type="match status" value="5"/>
</dbReference>
<dbReference type="InterPro" id="IPR001680">
    <property type="entry name" value="WD40_rpt"/>
</dbReference>
<evidence type="ECO:0000313" key="7">
    <source>
        <dbReference type="Proteomes" id="UP000000560"/>
    </source>
</evidence>
<keyword evidence="5" id="KW-0812">Transmembrane</keyword>
<keyword evidence="5" id="KW-0472">Membrane</keyword>
<dbReference type="InterPro" id="IPR015943">
    <property type="entry name" value="WD40/YVTN_repeat-like_dom_sf"/>
</dbReference>
<feature type="repeat" description="WD" evidence="4">
    <location>
        <begin position="343"/>
        <end position="384"/>
    </location>
</feature>
<keyword evidence="7" id="KW-1185">Reference proteome</keyword>
<feature type="repeat" description="ANK" evidence="3">
    <location>
        <begin position="1032"/>
        <end position="1064"/>
    </location>
</feature>
<dbReference type="STRING" id="227321.Q5AXM0"/>
<dbReference type="CDD" id="cd00200">
    <property type="entry name" value="WD40"/>
    <property type="match status" value="1"/>
</dbReference>
<dbReference type="VEuPathDB" id="FungiDB:AN6960"/>
<dbReference type="Gene3D" id="1.20.58.340">
    <property type="entry name" value="Magnesium transport protein CorA, transmembrane region"/>
    <property type="match status" value="1"/>
</dbReference>
<dbReference type="PRINTS" id="PR00320">
    <property type="entry name" value="GPROTEINBRPT"/>
</dbReference>
<dbReference type="PROSITE" id="PS50088">
    <property type="entry name" value="ANK_REPEAT"/>
    <property type="match status" value="5"/>
</dbReference>
<keyword evidence="3" id="KW-0040">ANK repeat</keyword>
<dbReference type="OrthoDB" id="341259at2759"/>
<feature type="repeat" description="ANK" evidence="3">
    <location>
        <begin position="947"/>
        <end position="968"/>
    </location>
</feature>
<dbReference type="PROSITE" id="PS50294">
    <property type="entry name" value="WD_REPEATS_REGION"/>
    <property type="match status" value="9"/>
</dbReference>
<dbReference type="InterPro" id="IPR019775">
    <property type="entry name" value="WD40_repeat_CS"/>
</dbReference>